<comment type="catalytic activity">
    <reaction evidence="1">
        <text>5-hydroxy-2-oxo-4-ureido-2,5-dihydro-1H-imidazole-5-carboxylate + H(+) = (S)-allantoin + CO2</text>
        <dbReference type="Rhea" id="RHEA:26301"/>
        <dbReference type="ChEBI" id="CHEBI:15378"/>
        <dbReference type="ChEBI" id="CHEBI:15678"/>
        <dbReference type="ChEBI" id="CHEBI:16526"/>
        <dbReference type="ChEBI" id="CHEBI:58639"/>
        <dbReference type="EC" id="4.1.1.97"/>
    </reaction>
</comment>
<comment type="function">
    <text evidence="2">Catalyzes the stereoselective decarboxylation of 2-oxo-4-hydroxy-4-carboxy-5-ureidoimidazoline (OHCU) to (S)-allantoin.</text>
</comment>
<dbReference type="EC" id="4.1.1.97" evidence="5"/>
<dbReference type="GO" id="GO:0051997">
    <property type="term" value="F:2-oxo-4-hydroxy-4-carboxy-5-ureidoimidazoline decarboxylase activity"/>
    <property type="evidence" value="ECO:0007669"/>
    <property type="project" value="UniProtKB-EC"/>
</dbReference>
<dbReference type="InterPro" id="IPR036778">
    <property type="entry name" value="OHCU_decarboxylase_sf"/>
</dbReference>
<comment type="pathway">
    <text evidence="3">Purine metabolism; urate degradation; (S)-allantoin from urate: step 3/3.</text>
</comment>
<evidence type="ECO:0000313" key="12">
    <source>
        <dbReference type="EMBL" id="CAH2257314.1"/>
    </source>
</evidence>
<dbReference type="NCBIfam" id="TIGR03164">
    <property type="entry name" value="UHCUDC"/>
    <property type="match status" value="1"/>
</dbReference>
<dbReference type="SUPFAM" id="SSF158694">
    <property type="entry name" value="UraD-Like"/>
    <property type="match status" value="1"/>
</dbReference>
<evidence type="ECO:0000256" key="2">
    <source>
        <dbReference type="ARBA" id="ARBA00002506"/>
    </source>
</evidence>
<evidence type="ECO:0000259" key="11">
    <source>
        <dbReference type="Pfam" id="PF09349"/>
    </source>
</evidence>
<evidence type="ECO:0000256" key="5">
    <source>
        <dbReference type="ARBA" id="ARBA00012257"/>
    </source>
</evidence>
<dbReference type="PANTHER" id="PTHR43466:SF1">
    <property type="entry name" value="2-OXO-4-HYDROXY-4-CARBOXY-5-UREIDOIMIDAZOLINE DECARBOXYLASE-RELATED"/>
    <property type="match status" value="1"/>
</dbReference>
<organism evidence="12 13">
    <name type="scientific">Pararge aegeria aegeria</name>
    <dbReference type="NCBI Taxonomy" id="348720"/>
    <lineage>
        <taxon>Eukaryota</taxon>
        <taxon>Metazoa</taxon>
        <taxon>Ecdysozoa</taxon>
        <taxon>Arthropoda</taxon>
        <taxon>Hexapoda</taxon>
        <taxon>Insecta</taxon>
        <taxon>Pterygota</taxon>
        <taxon>Neoptera</taxon>
        <taxon>Endopterygota</taxon>
        <taxon>Lepidoptera</taxon>
        <taxon>Glossata</taxon>
        <taxon>Ditrysia</taxon>
        <taxon>Papilionoidea</taxon>
        <taxon>Nymphalidae</taxon>
        <taxon>Satyrinae</taxon>
        <taxon>Satyrini</taxon>
        <taxon>Parargina</taxon>
        <taxon>Pararge</taxon>
    </lineage>
</organism>
<keyword evidence="8" id="KW-0456">Lyase</keyword>
<evidence type="ECO:0000256" key="3">
    <source>
        <dbReference type="ARBA" id="ARBA00004754"/>
    </source>
</evidence>
<comment type="similarity">
    <text evidence="4">Belongs to the OHCU decarboxylase family.</text>
</comment>
<name>A0A8S4S963_9NEOP</name>
<gene>
    <name evidence="12" type="primary">jg26116</name>
    <name evidence="12" type="ORF">PAEG_LOCUS23143</name>
</gene>
<evidence type="ECO:0000256" key="10">
    <source>
        <dbReference type="ARBA" id="ARBA00032116"/>
    </source>
</evidence>
<protein>
    <recommendedName>
        <fullName evidence="5">2-oxo-4-hydroxy-4-carboxy-5-ureidoimidazoline decarboxylase</fullName>
        <ecNumber evidence="5">4.1.1.97</ecNumber>
    </recommendedName>
    <alternativeName>
        <fullName evidence="10">Parahox neighbor</fullName>
    </alternativeName>
    <alternativeName>
        <fullName evidence="9">Ureidoimidazoline (2-oxo-4-hydroxy-4-carboxy-5-) decarboxylase</fullName>
    </alternativeName>
</protein>
<dbReference type="PANTHER" id="PTHR43466">
    <property type="entry name" value="2-OXO-4-HYDROXY-4-CARBOXY-5-UREIDOIMIDAZOLINE DECARBOXYLASE-RELATED"/>
    <property type="match status" value="1"/>
</dbReference>
<keyword evidence="6" id="KW-0659">Purine metabolism</keyword>
<evidence type="ECO:0000256" key="1">
    <source>
        <dbReference type="ARBA" id="ARBA00001163"/>
    </source>
</evidence>
<dbReference type="AlphaFoldDB" id="A0A8S4S963"/>
<dbReference type="InterPro" id="IPR017580">
    <property type="entry name" value="OHCU_decarboxylase-1"/>
</dbReference>
<keyword evidence="13" id="KW-1185">Reference proteome</keyword>
<evidence type="ECO:0000256" key="9">
    <source>
        <dbReference type="ARBA" id="ARBA00030624"/>
    </source>
</evidence>
<reference evidence="12" key="1">
    <citation type="submission" date="2022-03" db="EMBL/GenBank/DDBJ databases">
        <authorList>
            <person name="Lindestad O."/>
        </authorList>
    </citation>
    <scope>NUCLEOTIDE SEQUENCE</scope>
</reference>
<comment type="caution">
    <text evidence="12">The sequence shown here is derived from an EMBL/GenBank/DDBJ whole genome shotgun (WGS) entry which is preliminary data.</text>
</comment>
<evidence type="ECO:0000256" key="4">
    <source>
        <dbReference type="ARBA" id="ARBA00005793"/>
    </source>
</evidence>
<dbReference type="GO" id="GO:0005777">
    <property type="term" value="C:peroxisome"/>
    <property type="evidence" value="ECO:0007669"/>
    <property type="project" value="TreeGrafter"/>
</dbReference>
<dbReference type="Gene3D" id="1.10.3330.10">
    <property type="entry name" value="Oxo-4-hydroxy-4-carboxy-5-ureidoimidazoline decarboxylase"/>
    <property type="match status" value="1"/>
</dbReference>
<dbReference type="GO" id="GO:0000255">
    <property type="term" value="P:allantoin metabolic process"/>
    <property type="evidence" value="ECO:0007669"/>
    <property type="project" value="InterPro"/>
</dbReference>
<evidence type="ECO:0000313" key="13">
    <source>
        <dbReference type="Proteomes" id="UP000838756"/>
    </source>
</evidence>
<dbReference type="OrthoDB" id="9970124at2759"/>
<proteinExistence type="inferred from homology"/>
<evidence type="ECO:0000256" key="6">
    <source>
        <dbReference type="ARBA" id="ARBA00022631"/>
    </source>
</evidence>
<evidence type="ECO:0000256" key="7">
    <source>
        <dbReference type="ARBA" id="ARBA00022793"/>
    </source>
</evidence>
<dbReference type="Proteomes" id="UP000838756">
    <property type="component" value="Unassembled WGS sequence"/>
</dbReference>
<dbReference type="Pfam" id="PF09349">
    <property type="entry name" value="OHCU_decarbox"/>
    <property type="match status" value="1"/>
</dbReference>
<dbReference type="InterPro" id="IPR018020">
    <property type="entry name" value="OHCU_decarboxylase"/>
</dbReference>
<keyword evidence="7" id="KW-0210">Decarboxylase</keyword>
<dbReference type="GO" id="GO:0006144">
    <property type="term" value="P:purine nucleobase metabolic process"/>
    <property type="evidence" value="ECO:0007669"/>
    <property type="project" value="UniProtKB-KW"/>
</dbReference>
<evidence type="ECO:0000256" key="8">
    <source>
        <dbReference type="ARBA" id="ARBA00023239"/>
    </source>
</evidence>
<accession>A0A8S4S963</accession>
<sequence length="161" mass="18513">MRDEQFEWVFRNVIELRSEAAACVREMRPFTDASDLCAAFHKYLDELSVGGKLQVLKSHPDLAGRLAAKGELTQESTEEQRSAGLNELTVEQKATMDFNNERYKKKFGFPFIICARQNKIQSIIEGLRNRYNHTTEQEIDIGINEVKKICTLRILDIVMNS</sequence>
<feature type="domain" description="Oxo-4-hydroxy-4-carboxy-5-ureidoimidazoline decarboxylase" evidence="11">
    <location>
        <begin position="1"/>
        <end position="154"/>
    </location>
</feature>
<dbReference type="EMBL" id="CAKXAJ010026117">
    <property type="protein sequence ID" value="CAH2257314.1"/>
    <property type="molecule type" value="Genomic_DNA"/>
</dbReference>
<dbReference type="GO" id="GO:0019628">
    <property type="term" value="P:urate catabolic process"/>
    <property type="evidence" value="ECO:0007669"/>
    <property type="project" value="TreeGrafter"/>
</dbReference>